<sequence>MNEQWQKISDVYGPTLVSFCKHWNITPIQTKNGAFYINDEEILQKYKKILLGSMHSREIIKEDEEVNKDINDVHYGTNSIDFIEGFDHFINCTKDKIVGSLKSSDTQMSVGSIDGSLQATEMRMTLGSIDNILQRINISIDHYVSKTQKEPKFPKTHILEASINGKEIFQYIMDFCIDVYVDGYENCIPLVVPILECFQKHHKRFNYYSLLKNIIQIKKNDAKKKEISVPIQQIKRYFQLIFHKVVPLRLFGNNRNKKKMLKVINQLMDSGRYECITLKSIINKLKIADVDWLKPINNSIIKQSVFAKVVYWFLTEFIKEILYTQFYITNITSTGSKKIYIPHGIWKTEKAKFIRKLKRKLTIMLDDSKDFDDLPIAKLVLLPKLTGVRPILQIKYSQAEKKNLRKVSRFLEQLYITHYNQMTLPRFHKQWKTTVQCLRNSTQKHLHNFVSCDVKDAYGSINCDKLFEIVTSLCDSIPDKIRMESLTIMKRRDLKSSRKLTTRQYFVNRNLQLSISANTLFSPTKDSHSETIRKDWLMTKIKNHIFHQKVWINNKKYLLIKGVAQGALLSAVLCDIYYSHMVQHELSKFLKTGTLYRYVDDFLYVTDNEDSAKRFLDVVEKGISGYNCQFKPSKTQTSLQPRSDGAETLIYLGYNLNMKTLEATPKYLDVNARYTTTLSYSSHKTPTAILQRRLNNIASLKLTNIVLDDEINSMTTILETLRRASLLQASRCLALILRIFDDTPKSAQDIFKAIKFSNNKIVRTVGHMYMTDKEKRIKITKELKYLLWDSYKKVFNKRPNLYKTFNWRFTREISHLLL</sequence>
<dbReference type="Pfam" id="PF12009">
    <property type="entry name" value="Telomerase_RBD"/>
    <property type="match status" value="1"/>
</dbReference>
<dbReference type="EC" id="2.7.7.49" evidence="2 14"/>
<dbReference type="InterPro" id="IPR021891">
    <property type="entry name" value="Telomerase_RBD"/>
</dbReference>
<dbReference type="RefSeq" id="XP_015590931.1">
    <property type="nucleotide sequence ID" value="XM_015735445.2"/>
</dbReference>
<dbReference type="InterPro" id="IPR003545">
    <property type="entry name" value="Telomerase_RT"/>
</dbReference>
<dbReference type="AlphaFoldDB" id="A0AAJ7BP43"/>
<dbReference type="PANTHER" id="PTHR12066:SF0">
    <property type="entry name" value="TELOMERASE REVERSE TRANSCRIPTASE"/>
    <property type="match status" value="1"/>
</dbReference>
<dbReference type="Pfam" id="PF00078">
    <property type="entry name" value="RVT_1"/>
    <property type="match status" value="1"/>
</dbReference>
<dbReference type="SUPFAM" id="SSF56672">
    <property type="entry name" value="DNA/RNA polymerases"/>
    <property type="match status" value="1"/>
</dbReference>
<protein>
    <recommendedName>
        <fullName evidence="3 14">Telomerase reverse transcriptase</fullName>
        <ecNumber evidence="2 14">2.7.7.49</ecNumber>
    </recommendedName>
    <alternativeName>
        <fullName evidence="12 14">Telomerase catalytic subunit</fullName>
    </alternativeName>
</protein>
<keyword evidence="16" id="KW-1185">Reference proteome</keyword>
<evidence type="ECO:0000259" key="15">
    <source>
        <dbReference type="PROSITE" id="PS50878"/>
    </source>
</evidence>
<evidence type="ECO:0000256" key="7">
    <source>
        <dbReference type="ARBA" id="ARBA00022723"/>
    </source>
</evidence>
<evidence type="ECO:0000256" key="13">
    <source>
        <dbReference type="ARBA" id="ARBA00048173"/>
    </source>
</evidence>
<keyword evidence="4 14" id="KW-0158">Chromosome</keyword>
<dbReference type="Gene3D" id="3.30.70.2630">
    <property type="match status" value="1"/>
</dbReference>
<dbReference type="GO" id="GO:0003720">
    <property type="term" value="F:telomerase activity"/>
    <property type="evidence" value="ECO:0007669"/>
    <property type="project" value="InterPro"/>
</dbReference>
<comment type="subcellular location">
    <subcellularLocation>
        <location evidence="14">Nucleus</location>
    </subcellularLocation>
    <subcellularLocation>
        <location evidence="14">Chromosome</location>
        <location evidence="14">Telomere</location>
    </subcellularLocation>
</comment>
<evidence type="ECO:0000256" key="10">
    <source>
        <dbReference type="ARBA" id="ARBA00022918"/>
    </source>
</evidence>
<reference evidence="17" key="1">
    <citation type="submission" date="2025-08" db="UniProtKB">
        <authorList>
            <consortium name="RefSeq"/>
        </authorList>
    </citation>
    <scope>IDENTIFICATION</scope>
</reference>
<keyword evidence="8 14" id="KW-0460">Magnesium</keyword>
<evidence type="ECO:0000256" key="11">
    <source>
        <dbReference type="ARBA" id="ARBA00023242"/>
    </source>
</evidence>
<keyword evidence="11 14" id="KW-0539">Nucleus</keyword>
<gene>
    <name evidence="17" type="primary">LOC107265716</name>
</gene>
<keyword evidence="6 14" id="KW-0548">Nucleotidyltransferase</keyword>
<dbReference type="CDD" id="cd01648">
    <property type="entry name" value="TERT"/>
    <property type="match status" value="1"/>
</dbReference>
<dbReference type="GO" id="GO:0046872">
    <property type="term" value="F:metal ion binding"/>
    <property type="evidence" value="ECO:0007669"/>
    <property type="project" value="UniProtKB-KW"/>
</dbReference>
<dbReference type="Gene3D" id="1.10.132.70">
    <property type="match status" value="1"/>
</dbReference>
<feature type="domain" description="Reverse transcriptase" evidence="15">
    <location>
        <begin position="363"/>
        <end position="656"/>
    </location>
</feature>
<dbReference type="InterPro" id="IPR000477">
    <property type="entry name" value="RT_dom"/>
</dbReference>
<evidence type="ECO:0000313" key="17">
    <source>
        <dbReference type="RefSeq" id="XP_015590931.1"/>
    </source>
</evidence>
<dbReference type="PANTHER" id="PTHR12066">
    <property type="entry name" value="TELOMERASE REVERSE TRANSCRIPTASE"/>
    <property type="match status" value="1"/>
</dbReference>
<dbReference type="CTD" id="7015"/>
<evidence type="ECO:0000256" key="5">
    <source>
        <dbReference type="ARBA" id="ARBA00022679"/>
    </source>
</evidence>
<comment type="similarity">
    <text evidence="1 14">Belongs to the reverse transcriptase family. Telomerase subfamily.</text>
</comment>
<evidence type="ECO:0000256" key="9">
    <source>
        <dbReference type="ARBA" id="ARBA00022895"/>
    </source>
</evidence>
<evidence type="ECO:0000256" key="12">
    <source>
        <dbReference type="ARBA" id="ARBA00032044"/>
    </source>
</evidence>
<dbReference type="GO" id="GO:0000781">
    <property type="term" value="C:chromosome, telomeric region"/>
    <property type="evidence" value="ECO:0007669"/>
    <property type="project" value="UniProtKB-SubCell"/>
</dbReference>
<accession>A0AAJ7BP43</accession>
<keyword evidence="5 14" id="KW-0808">Transferase</keyword>
<evidence type="ECO:0000256" key="6">
    <source>
        <dbReference type="ARBA" id="ARBA00022695"/>
    </source>
</evidence>
<evidence type="ECO:0000313" key="16">
    <source>
        <dbReference type="Proteomes" id="UP000694920"/>
    </source>
</evidence>
<evidence type="ECO:0000256" key="1">
    <source>
        <dbReference type="ARBA" id="ARBA00008001"/>
    </source>
</evidence>
<dbReference type="GO" id="GO:0007004">
    <property type="term" value="P:telomere maintenance via telomerase"/>
    <property type="evidence" value="ECO:0007669"/>
    <property type="project" value="TreeGrafter"/>
</dbReference>
<dbReference type="SMART" id="SM00975">
    <property type="entry name" value="Telomerase_RBD"/>
    <property type="match status" value="1"/>
</dbReference>
<evidence type="ECO:0000256" key="2">
    <source>
        <dbReference type="ARBA" id="ARBA00012493"/>
    </source>
</evidence>
<comment type="catalytic activity">
    <reaction evidence="13 14">
        <text>DNA(n) + a 2'-deoxyribonucleoside 5'-triphosphate = DNA(n+1) + diphosphate</text>
        <dbReference type="Rhea" id="RHEA:22508"/>
        <dbReference type="Rhea" id="RHEA-COMP:17339"/>
        <dbReference type="Rhea" id="RHEA-COMP:17340"/>
        <dbReference type="ChEBI" id="CHEBI:33019"/>
        <dbReference type="ChEBI" id="CHEBI:61560"/>
        <dbReference type="ChEBI" id="CHEBI:173112"/>
        <dbReference type="EC" id="2.7.7.49"/>
    </reaction>
</comment>
<comment type="function">
    <text evidence="14">Telomerase is a ribonucleoprotein enzyme essential for the replication of chromosome termini in most eukaryotes. It elongates telomeres. It is a reverse transcriptase that adds simple sequence repeats to chromosome ends by copying a template sequence within the RNA component of the enzyme.</text>
</comment>
<proteinExistence type="inferred from homology"/>
<dbReference type="GO" id="GO:0042162">
    <property type="term" value="F:telomeric DNA binding"/>
    <property type="evidence" value="ECO:0007669"/>
    <property type="project" value="TreeGrafter"/>
</dbReference>
<keyword evidence="9 14" id="KW-0779">Telomere</keyword>
<dbReference type="GO" id="GO:0000333">
    <property type="term" value="C:telomerase catalytic core complex"/>
    <property type="evidence" value="ECO:0007669"/>
    <property type="project" value="TreeGrafter"/>
</dbReference>
<keyword evidence="10 14" id="KW-0695">RNA-directed DNA polymerase</keyword>
<dbReference type="PRINTS" id="PR01365">
    <property type="entry name" value="TELOMERASERT"/>
</dbReference>
<dbReference type="Proteomes" id="UP000694920">
    <property type="component" value="Unplaced"/>
</dbReference>
<organism evidence="16 17">
    <name type="scientific">Cephus cinctus</name>
    <name type="common">Wheat stem sawfly</name>
    <dbReference type="NCBI Taxonomy" id="211228"/>
    <lineage>
        <taxon>Eukaryota</taxon>
        <taxon>Metazoa</taxon>
        <taxon>Ecdysozoa</taxon>
        <taxon>Arthropoda</taxon>
        <taxon>Hexapoda</taxon>
        <taxon>Insecta</taxon>
        <taxon>Pterygota</taxon>
        <taxon>Neoptera</taxon>
        <taxon>Endopterygota</taxon>
        <taxon>Hymenoptera</taxon>
        <taxon>Cephoidea</taxon>
        <taxon>Cephidae</taxon>
        <taxon>Cephus</taxon>
    </lineage>
</organism>
<dbReference type="InterPro" id="IPR043502">
    <property type="entry name" value="DNA/RNA_pol_sf"/>
</dbReference>
<evidence type="ECO:0000256" key="8">
    <source>
        <dbReference type="ARBA" id="ARBA00022842"/>
    </source>
</evidence>
<dbReference type="GeneID" id="107265716"/>
<keyword evidence="7 14" id="KW-0479">Metal-binding</keyword>
<evidence type="ECO:0000256" key="3">
    <source>
        <dbReference type="ARBA" id="ARBA00016182"/>
    </source>
</evidence>
<dbReference type="KEGG" id="ccin:107265716"/>
<evidence type="ECO:0000256" key="14">
    <source>
        <dbReference type="RuleBase" id="RU365061"/>
    </source>
</evidence>
<dbReference type="GO" id="GO:0070034">
    <property type="term" value="F:telomerase RNA binding"/>
    <property type="evidence" value="ECO:0007669"/>
    <property type="project" value="TreeGrafter"/>
</dbReference>
<dbReference type="PROSITE" id="PS50878">
    <property type="entry name" value="RT_POL"/>
    <property type="match status" value="1"/>
</dbReference>
<evidence type="ECO:0000256" key="4">
    <source>
        <dbReference type="ARBA" id="ARBA00022454"/>
    </source>
</evidence>
<name>A0AAJ7BP43_CEPCN</name>